<evidence type="ECO:0000259" key="2">
    <source>
        <dbReference type="Pfam" id="PF13391"/>
    </source>
</evidence>
<feature type="region of interest" description="Disordered" evidence="1">
    <location>
        <begin position="123"/>
        <end position="147"/>
    </location>
</feature>
<feature type="domain" description="HNH nuclease" evidence="2">
    <location>
        <begin position="167"/>
        <end position="250"/>
    </location>
</feature>
<dbReference type="EMBL" id="MTYI01000004">
    <property type="protein sequence ID" value="PNP60120.1"/>
    <property type="molecule type" value="Genomic_DNA"/>
</dbReference>
<accession>A0A2K0UQT4</accession>
<sequence>MDRLTTKDDEKDLLNFSNLLPMEDLEVRLQAIDDIREKLTPEGDGDEPQLNYLQFAALMILPLDFLMNFKKSFHGTIQHEISTELIQATLFFMMKGRIPGTASAASSVAGSVAGSVSGSVAGSVEGPATPAKNDRESQAGAARVNPKKTYRDATERKKCLVRDGNACVLMQTAMPEVCHILPFSMSATDAAMDFFSKKCGHLIYGLLYETGYFETLTDMSKNRGWSDKAWNMLCLNHQLHAWWAEGYFALKYLGTIPKSKEASIVQLQFHWMPRNGLDCQQKCTIPEALEAMRRTVSDDNGFVKASRASSGRSLATGQVFEIPVHPEEAPKMKLMIDLQWAMIRLAALSGAAGCIDELDKEYHDPWNEVLALFTGYLEDWNEPTP</sequence>
<dbReference type="AlphaFoldDB" id="A0A2K0UQT4"/>
<proteinExistence type="predicted"/>
<organism evidence="3 4">
    <name type="scientific">Trichoderma harzianum</name>
    <name type="common">Hypocrea lixii</name>
    <dbReference type="NCBI Taxonomy" id="5544"/>
    <lineage>
        <taxon>Eukaryota</taxon>
        <taxon>Fungi</taxon>
        <taxon>Dikarya</taxon>
        <taxon>Ascomycota</taxon>
        <taxon>Pezizomycotina</taxon>
        <taxon>Sordariomycetes</taxon>
        <taxon>Hypocreomycetidae</taxon>
        <taxon>Hypocreales</taxon>
        <taxon>Hypocreaceae</taxon>
        <taxon>Trichoderma</taxon>
    </lineage>
</organism>
<dbReference type="Proteomes" id="UP000236290">
    <property type="component" value="Unassembled WGS sequence"/>
</dbReference>
<gene>
    <name evidence="3" type="ORF">THARTR1_00144</name>
</gene>
<protein>
    <recommendedName>
        <fullName evidence="2">HNH nuclease domain-containing protein</fullName>
    </recommendedName>
</protein>
<evidence type="ECO:0000256" key="1">
    <source>
        <dbReference type="SAM" id="MobiDB-lite"/>
    </source>
</evidence>
<dbReference type="InterPro" id="IPR003615">
    <property type="entry name" value="HNH_nuc"/>
</dbReference>
<dbReference type="OrthoDB" id="5416097at2759"/>
<evidence type="ECO:0000313" key="4">
    <source>
        <dbReference type="Proteomes" id="UP000236290"/>
    </source>
</evidence>
<name>A0A2K0UQT4_TRIHA</name>
<evidence type="ECO:0000313" key="3">
    <source>
        <dbReference type="EMBL" id="PNP60120.1"/>
    </source>
</evidence>
<dbReference type="Pfam" id="PF13391">
    <property type="entry name" value="HNH_2"/>
    <property type="match status" value="1"/>
</dbReference>
<reference evidence="3 4" key="1">
    <citation type="submission" date="2017-02" db="EMBL/GenBank/DDBJ databases">
        <title>Genomes of Trichoderma spp. with biocontrol activity.</title>
        <authorList>
            <person name="Gardiner D."/>
            <person name="Kazan K."/>
            <person name="Vos C."/>
            <person name="Harvey P."/>
        </authorList>
    </citation>
    <scope>NUCLEOTIDE SEQUENCE [LARGE SCALE GENOMIC DNA]</scope>
    <source>
        <strain evidence="3 4">Tr1</strain>
    </source>
</reference>
<comment type="caution">
    <text evidence="3">The sequence shown here is derived from an EMBL/GenBank/DDBJ whole genome shotgun (WGS) entry which is preliminary data.</text>
</comment>